<evidence type="ECO:0000313" key="3">
    <source>
        <dbReference type="EMBL" id="RGK43460.1"/>
    </source>
</evidence>
<feature type="compositionally biased region" description="Low complexity" evidence="1">
    <location>
        <begin position="45"/>
        <end position="58"/>
    </location>
</feature>
<feature type="transmembrane region" description="Helical" evidence="2">
    <location>
        <begin position="12"/>
        <end position="32"/>
    </location>
</feature>
<dbReference type="Pfam" id="PF20187">
    <property type="entry name" value="DUF6550"/>
    <property type="match status" value="1"/>
</dbReference>
<evidence type="ECO:0000256" key="2">
    <source>
        <dbReference type="SAM" id="Phobius"/>
    </source>
</evidence>
<keyword evidence="2" id="KW-0812">Transmembrane</keyword>
<feature type="compositionally biased region" description="Polar residues" evidence="1">
    <location>
        <begin position="76"/>
        <end position="92"/>
    </location>
</feature>
<keyword evidence="2" id="KW-1133">Transmembrane helix</keyword>
<organism evidence="3 4">
    <name type="scientific">Dorea formicigenerans</name>
    <dbReference type="NCBI Taxonomy" id="39486"/>
    <lineage>
        <taxon>Bacteria</taxon>
        <taxon>Bacillati</taxon>
        <taxon>Bacillota</taxon>
        <taxon>Clostridia</taxon>
        <taxon>Lachnospirales</taxon>
        <taxon>Lachnospiraceae</taxon>
        <taxon>Dorea</taxon>
    </lineage>
</organism>
<feature type="compositionally biased region" description="Basic and acidic residues" evidence="1">
    <location>
        <begin position="142"/>
        <end position="153"/>
    </location>
</feature>
<feature type="compositionally biased region" description="Basic and acidic residues" evidence="1">
    <location>
        <begin position="60"/>
        <end position="75"/>
    </location>
</feature>
<dbReference type="Proteomes" id="UP000261208">
    <property type="component" value="Unassembled WGS sequence"/>
</dbReference>
<comment type="caution">
    <text evidence="3">The sequence shown here is derived from an EMBL/GenBank/DDBJ whole genome shotgun (WGS) entry which is preliminary data.</text>
</comment>
<dbReference type="EMBL" id="QSQQ01000031">
    <property type="protein sequence ID" value="RGK43460.1"/>
    <property type="molecule type" value="Genomic_DNA"/>
</dbReference>
<evidence type="ECO:0000313" key="4">
    <source>
        <dbReference type="Proteomes" id="UP000261208"/>
    </source>
</evidence>
<evidence type="ECO:0000256" key="1">
    <source>
        <dbReference type="SAM" id="MobiDB-lite"/>
    </source>
</evidence>
<feature type="compositionally biased region" description="Basic and acidic residues" evidence="1">
    <location>
        <begin position="106"/>
        <end position="135"/>
    </location>
</feature>
<accession>A0A3E4M157</accession>
<keyword evidence="2" id="KW-0472">Membrane</keyword>
<sequence>MKKEYDKKKKLVIFILTAVAVCLAGGLCFYLVKIGTPEEPEKEPVQQVTEQMEVTVPEIDITKEPEALEETKSEAAESSGQETEQPESSVSETVDIHTGSEQGGDDSGKSQTKEDAQLPAEKPEVKDTDAAEKPEQPPQYEPEVKEPEQKPEEPAGGSTNDGGQVYVPGFGYVDQPGAPQGESAGSDGDWNKQIGDMN</sequence>
<dbReference type="AlphaFoldDB" id="A0A3E4M157"/>
<gene>
    <name evidence="3" type="ORF">DXD10_15965</name>
</gene>
<feature type="region of interest" description="Disordered" evidence="1">
    <location>
        <begin position="39"/>
        <end position="198"/>
    </location>
</feature>
<protein>
    <submittedName>
        <fullName evidence="3">Uncharacterized protein</fullName>
    </submittedName>
</protein>
<name>A0A3E4M157_9FIRM</name>
<dbReference type="RefSeq" id="WP_117650612.1">
    <property type="nucleotide sequence ID" value="NZ_QSQQ01000031.1"/>
</dbReference>
<dbReference type="InterPro" id="IPR046680">
    <property type="entry name" value="DUF6550"/>
</dbReference>
<reference evidence="3 4" key="1">
    <citation type="submission" date="2018-08" db="EMBL/GenBank/DDBJ databases">
        <title>A genome reference for cultivated species of the human gut microbiota.</title>
        <authorList>
            <person name="Zou Y."/>
            <person name="Xue W."/>
            <person name="Luo G."/>
        </authorList>
    </citation>
    <scope>NUCLEOTIDE SEQUENCE [LARGE SCALE GENOMIC DNA]</scope>
    <source>
        <strain evidence="3 4">TF11-11</strain>
    </source>
</reference>
<proteinExistence type="predicted"/>